<dbReference type="RefSeq" id="WP_040832505.1">
    <property type="nucleotide sequence ID" value="NZ_JBIAQY010000006.1"/>
</dbReference>
<feature type="domain" description="PPE" evidence="3">
    <location>
        <begin position="22"/>
        <end position="163"/>
    </location>
</feature>
<sequence>MLLPFDSLVLAAHAIIDPVLIGPGTFSTVLTAESYAAIAAQLHAAAAGTDGSMTQMGETWRGPSSDTAQAGFREHSAWLRAQGDVAAATATQLHAVATAYTAAQQEMLAVSVWLAEFEVRQAALEAASVACNPVLPLACAMDTEIFLIIGTALGVMGGYAATMGPILASFPEPVLAQPIVASPGGPVMPTAMSVDYLTSGGSRGLGTSLVSSLSRTSSPSLGSGSTSGPDGHEMPSGTTQSTDPTSPDSPAAEQAAQNVDPSVSGSDSGTNGSDNAVTEHRDLSGTSQNSATPTSAMYAGRGSTVALGLTRGGLGSMSGASTGYRMPSNWRSGMGAKAFGASSAEAPEAPLARAAPRGAIAPEGRMRRRRDEDETRASKVYTPGEPQDVPVLEYAPVVGVIEYTDEGGSDE</sequence>
<dbReference type="EMBL" id="JBIAQY010000006">
    <property type="protein sequence ID" value="MFF3569907.1"/>
    <property type="molecule type" value="Genomic_DNA"/>
</dbReference>
<name>A0ABW6S0T4_9NOCA</name>
<dbReference type="Proteomes" id="UP001601992">
    <property type="component" value="Unassembled WGS sequence"/>
</dbReference>
<dbReference type="Pfam" id="PF00823">
    <property type="entry name" value="PPE"/>
    <property type="match status" value="1"/>
</dbReference>
<evidence type="ECO:0000313" key="5">
    <source>
        <dbReference type="Proteomes" id="UP001601992"/>
    </source>
</evidence>
<evidence type="ECO:0000256" key="2">
    <source>
        <dbReference type="SAM" id="MobiDB-lite"/>
    </source>
</evidence>
<feature type="compositionally biased region" description="Polar residues" evidence="2">
    <location>
        <begin position="284"/>
        <end position="295"/>
    </location>
</feature>
<comment type="caution">
    <text evidence="4">The sequence shown here is derived from an EMBL/GenBank/DDBJ whole genome shotgun (WGS) entry which is preliminary data.</text>
</comment>
<evidence type="ECO:0000259" key="3">
    <source>
        <dbReference type="Pfam" id="PF00823"/>
    </source>
</evidence>
<feature type="compositionally biased region" description="Low complexity" evidence="2">
    <location>
        <begin position="341"/>
        <end position="363"/>
    </location>
</feature>
<protein>
    <submittedName>
        <fullName evidence="4">PPE domain-containing protein</fullName>
    </submittedName>
</protein>
<dbReference type="InterPro" id="IPR038332">
    <property type="entry name" value="PPE_sf"/>
</dbReference>
<feature type="region of interest" description="Disordered" evidence="2">
    <location>
        <begin position="207"/>
        <end position="297"/>
    </location>
</feature>
<gene>
    <name evidence="4" type="ORF">ACFYXQ_19205</name>
</gene>
<proteinExistence type="inferred from homology"/>
<organism evidence="4 5">
    <name type="scientific">Nocardia jiangxiensis</name>
    <dbReference type="NCBI Taxonomy" id="282685"/>
    <lineage>
        <taxon>Bacteria</taxon>
        <taxon>Bacillati</taxon>
        <taxon>Actinomycetota</taxon>
        <taxon>Actinomycetes</taxon>
        <taxon>Mycobacteriales</taxon>
        <taxon>Nocardiaceae</taxon>
        <taxon>Nocardia</taxon>
    </lineage>
</organism>
<feature type="compositionally biased region" description="Low complexity" evidence="2">
    <location>
        <begin position="207"/>
        <end position="250"/>
    </location>
</feature>
<accession>A0ABW6S0T4</accession>
<reference evidence="4 5" key="1">
    <citation type="submission" date="2024-10" db="EMBL/GenBank/DDBJ databases">
        <title>The Natural Products Discovery Center: Release of the First 8490 Sequenced Strains for Exploring Actinobacteria Biosynthetic Diversity.</title>
        <authorList>
            <person name="Kalkreuter E."/>
            <person name="Kautsar S.A."/>
            <person name="Yang D."/>
            <person name="Bader C.D."/>
            <person name="Teijaro C.N."/>
            <person name="Fluegel L."/>
            <person name="Davis C.M."/>
            <person name="Simpson J.R."/>
            <person name="Lauterbach L."/>
            <person name="Steele A.D."/>
            <person name="Gui C."/>
            <person name="Meng S."/>
            <person name="Li G."/>
            <person name="Viehrig K."/>
            <person name="Ye F."/>
            <person name="Su P."/>
            <person name="Kiefer A.F."/>
            <person name="Nichols A."/>
            <person name="Cepeda A.J."/>
            <person name="Yan W."/>
            <person name="Fan B."/>
            <person name="Jiang Y."/>
            <person name="Adhikari A."/>
            <person name="Zheng C.-J."/>
            <person name="Schuster L."/>
            <person name="Cowan T.M."/>
            <person name="Smanski M.J."/>
            <person name="Chevrette M.G."/>
            <person name="De Carvalho L.P.S."/>
            <person name="Shen B."/>
        </authorList>
    </citation>
    <scope>NUCLEOTIDE SEQUENCE [LARGE SCALE GENOMIC DNA]</scope>
    <source>
        <strain evidence="4 5">NPDC002593</strain>
    </source>
</reference>
<evidence type="ECO:0000256" key="1">
    <source>
        <dbReference type="ARBA" id="ARBA00010652"/>
    </source>
</evidence>
<feature type="compositionally biased region" description="Low complexity" evidence="2">
    <location>
        <begin position="262"/>
        <end position="275"/>
    </location>
</feature>
<dbReference type="Gene3D" id="1.20.1260.20">
    <property type="entry name" value="PPE superfamily"/>
    <property type="match status" value="1"/>
</dbReference>
<dbReference type="SUPFAM" id="SSF140459">
    <property type="entry name" value="PE/PPE dimer-like"/>
    <property type="match status" value="1"/>
</dbReference>
<feature type="region of interest" description="Disordered" evidence="2">
    <location>
        <begin position="341"/>
        <end position="393"/>
    </location>
</feature>
<evidence type="ECO:0000313" key="4">
    <source>
        <dbReference type="EMBL" id="MFF3569907.1"/>
    </source>
</evidence>
<keyword evidence="5" id="KW-1185">Reference proteome</keyword>
<dbReference type="InterPro" id="IPR000030">
    <property type="entry name" value="PPE_dom"/>
</dbReference>
<comment type="similarity">
    <text evidence="1">Belongs to the mycobacterial PPE family.</text>
</comment>